<evidence type="ECO:0000313" key="7">
    <source>
        <dbReference type="EMBL" id="PLC49663.1"/>
    </source>
</evidence>
<dbReference type="InterPro" id="IPR015421">
    <property type="entry name" value="PyrdxlP-dep_Trfase_major"/>
</dbReference>
<sequence length="468" mass="50827">MDTISNARPGGTRIAHVMDTIRQRIAARQLLPGARLPSIRGFAAAIHVSKSTVVDAYDRLAAEGVIRSRPGAGFYVAGHIAPLSLAEIGPRLERNVDPLWVSRQSLEAGENILKPGCGWLPSSWLPQDALRRALRTSARADDATLAGYASPLGSIALRQLLARRIAERGVEAAPDQILLTDSGTHAIDLLCRFLIEPGDAVLVDDPCYFNFQALLRAHRAKIVSVPYTPSGPDVDLFAKALAEHRPRLYITNSGVHNPTGATLTPVVAHRLLKLIEAHDLHVIEDDIFADFEHEPAARLASFDGLNRVVQIGSFSKTLSASIRCGYIVARPDWIEQLVDLRIATAFAGSRVSQEVVLTTLKDGSYRRHIDTLRLRLASALRETADRLAATGVTPWLIPRAGMFLWCRLPAGLDATELASQALLQGIVLAPGNVFSPSQSASGLMRFNVSQMSDPRIVRMLAAATRSVR</sequence>
<dbReference type="PROSITE" id="PS50949">
    <property type="entry name" value="HTH_GNTR"/>
    <property type="match status" value="1"/>
</dbReference>
<dbReference type="InterPro" id="IPR000524">
    <property type="entry name" value="Tscrpt_reg_HTH_GntR"/>
</dbReference>
<evidence type="ECO:0000256" key="3">
    <source>
        <dbReference type="ARBA" id="ARBA00023015"/>
    </source>
</evidence>
<dbReference type="InterPro" id="IPR015424">
    <property type="entry name" value="PyrdxlP-dep_Trfase"/>
</dbReference>
<dbReference type="GO" id="GO:0003677">
    <property type="term" value="F:DNA binding"/>
    <property type="evidence" value="ECO:0007669"/>
    <property type="project" value="UniProtKB-KW"/>
</dbReference>
<evidence type="ECO:0000313" key="8">
    <source>
        <dbReference type="Proteomes" id="UP000234190"/>
    </source>
</evidence>
<dbReference type="Proteomes" id="UP000234190">
    <property type="component" value="Unassembled WGS sequence"/>
</dbReference>
<dbReference type="Pfam" id="PF00155">
    <property type="entry name" value="Aminotran_1_2"/>
    <property type="match status" value="1"/>
</dbReference>
<evidence type="ECO:0000259" key="6">
    <source>
        <dbReference type="PROSITE" id="PS50949"/>
    </source>
</evidence>
<name>A0A2N4U3T9_9BURK</name>
<gene>
    <name evidence="7" type="ORF">CR159_12140</name>
</gene>
<dbReference type="InterPro" id="IPR051446">
    <property type="entry name" value="HTH_trans_reg/aminotransferase"/>
</dbReference>
<evidence type="ECO:0000256" key="4">
    <source>
        <dbReference type="ARBA" id="ARBA00023125"/>
    </source>
</evidence>
<dbReference type="Gene3D" id="3.90.1150.10">
    <property type="entry name" value="Aspartate Aminotransferase, domain 1"/>
    <property type="match status" value="1"/>
</dbReference>
<organism evidence="7 8">
    <name type="scientific">Pollutimonas subterranea</name>
    <dbReference type="NCBI Taxonomy" id="2045210"/>
    <lineage>
        <taxon>Bacteria</taxon>
        <taxon>Pseudomonadati</taxon>
        <taxon>Pseudomonadota</taxon>
        <taxon>Betaproteobacteria</taxon>
        <taxon>Burkholderiales</taxon>
        <taxon>Alcaligenaceae</taxon>
        <taxon>Pollutimonas</taxon>
    </lineage>
</organism>
<dbReference type="CDD" id="cd00609">
    <property type="entry name" value="AAT_like"/>
    <property type="match status" value="1"/>
</dbReference>
<dbReference type="GO" id="GO:0003700">
    <property type="term" value="F:DNA-binding transcription factor activity"/>
    <property type="evidence" value="ECO:0007669"/>
    <property type="project" value="InterPro"/>
</dbReference>
<dbReference type="Pfam" id="PF00392">
    <property type="entry name" value="GntR"/>
    <property type="match status" value="1"/>
</dbReference>
<dbReference type="AlphaFoldDB" id="A0A2N4U3T9"/>
<dbReference type="CDD" id="cd07377">
    <property type="entry name" value="WHTH_GntR"/>
    <property type="match status" value="1"/>
</dbReference>
<dbReference type="PANTHER" id="PTHR46577:SF2">
    <property type="entry name" value="TRANSCRIPTIONAL REGULATORY PROTEIN"/>
    <property type="match status" value="1"/>
</dbReference>
<dbReference type="RefSeq" id="WP_102074216.1">
    <property type="nucleotide sequence ID" value="NZ_PDNW01000009.1"/>
</dbReference>
<dbReference type="Gene3D" id="3.40.640.10">
    <property type="entry name" value="Type I PLP-dependent aspartate aminotransferase-like (Major domain)"/>
    <property type="match status" value="1"/>
</dbReference>
<evidence type="ECO:0000256" key="2">
    <source>
        <dbReference type="ARBA" id="ARBA00022898"/>
    </source>
</evidence>
<dbReference type="InterPro" id="IPR004839">
    <property type="entry name" value="Aminotransferase_I/II_large"/>
</dbReference>
<dbReference type="Gene3D" id="1.10.10.10">
    <property type="entry name" value="Winged helix-like DNA-binding domain superfamily/Winged helix DNA-binding domain"/>
    <property type="match status" value="1"/>
</dbReference>
<feature type="domain" description="HTH gntR-type" evidence="6">
    <location>
        <begin position="11"/>
        <end position="79"/>
    </location>
</feature>
<dbReference type="OrthoDB" id="9804020at2"/>
<keyword evidence="2" id="KW-0663">Pyridoxal phosphate</keyword>
<keyword evidence="5" id="KW-0804">Transcription</keyword>
<evidence type="ECO:0000256" key="1">
    <source>
        <dbReference type="ARBA" id="ARBA00005384"/>
    </source>
</evidence>
<dbReference type="InterPro" id="IPR015422">
    <property type="entry name" value="PyrdxlP-dep_Trfase_small"/>
</dbReference>
<protein>
    <submittedName>
        <fullName evidence="7">GntR family transcriptional regulator</fullName>
    </submittedName>
</protein>
<comment type="caution">
    <text evidence="7">The sequence shown here is derived from an EMBL/GenBank/DDBJ whole genome shotgun (WGS) entry which is preliminary data.</text>
</comment>
<dbReference type="EMBL" id="PDNW01000009">
    <property type="protein sequence ID" value="PLC49663.1"/>
    <property type="molecule type" value="Genomic_DNA"/>
</dbReference>
<dbReference type="SUPFAM" id="SSF53383">
    <property type="entry name" value="PLP-dependent transferases"/>
    <property type="match status" value="1"/>
</dbReference>
<accession>A0A2N4U3T9</accession>
<dbReference type="InterPro" id="IPR036388">
    <property type="entry name" value="WH-like_DNA-bd_sf"/>
</dbReference>
<comment type="similarity">
    <text evidence="1">In the C-terminal section; belongs to the class-I pyridoxal-phosphate-dependent aminotransferase family.</text>
</comment>
<keyword evidence="8" id="KW-1185">Reference proteome</keyword>
<reference evidence="7 8" key="1">
    <citation type="submission" date="2017-10" db="EMBL/GenBank/DDBJ databases">
        <title>Two draft genome sequences of Pusillimonas sp. strains isolated from a nitrate- and radionuclide-contaminated groundwater in Russia.</title>
        <authorList>
            <person name="Grouzdev D.S."/>
            <person name="Tourova T.P."/>
            <person name="Goeva M.A."/>
            <person name="Babich T.L."/>
            <person name="Sokolova D.S."/>
            <person name="Abdullin R."/>
            <person name="Poltaraus A.B."/>
            <person name="Toshchakov S.V."/>
            <person name="Nazina T.N."/>
        </authorList>
    </citation>
    <scope>NUCLEOTIDE SEQUENCE [LARGE SCALE GENOMIC DNA]</scope>
    <source>
        <strain evidence="7 8">JR1/69-3-13</strain>
    </source>
</reference>
<dbReference type="PANTHER" id="PTHR46577">
    <property type="entry name" value="HTH-TYPE TRANSCRIPTIONAL REGULATORY PROTEIN GABR"/>
    <property type="match status" value="1"/>
</dbReference>
<dbReference type="GO" id="GO:0030170">
    <property type="term" value="F:pyridoxal phosphate binding"/>
    <property type="evidence" value="ECO:0007669"/>
    <property type="project" value="InterPro"/>
</dbReference>
<dbReference type="SUPFAM" id="SSF46785">
    <property type="entry name" value="Winged helix' DNA-binding domain"/>
    <property type="match status" value="1"/>
</dbReference>
<dbReference type="SMART" id="SM00345">
    <property type="entry name" value="HTH_GNTR"/>
    <property type="match status" value="1"/>
</dbReference>
<keyword evidence="4" id="KW-0238">DNA-binding</keyword>
<keyword evidence="3" id="KW-0805">Transcription regulation</keyword>
<proteinExistence type="inferred from homology"/>
<evidence type="ECO:0000256" key="5">
    <source>
        <dbReference type="ARBA" id="ARBA00023163"/>
    </source>
</evidence>
<dbReference type="InterPro" id="IPR036390">
    <property type="entry name" value="WH_DNA-bd_sf"/>
</dbReference>